<reference evidence="1" key="1">
    <citation type="journal article" date="2008" name="Nature">
        <title>The amphioxus genome and the evolution of the chordate karyotype.</title>
        <authorList>
            <consortium name="US DOE Joint Genome Institute (JGI-PGF)"/>
            <person name="Putnam N.H."/>
            <person name="Butts T."/>
            <person name="Ferrier D.E.K."/>
            <person name="Furlong R.F."/>
            <person name="Hellsten U."/>
            <person name="Kawashima T."/>
            <person name="Robinson-Rechavi M."/>
            <person name="Shoguchi E."/>
            <person name="Terry A."/>
            <person name="Yu J.-K."/>
            <person name="Benito-Gutierrez E.L."/>
            <person name="Dubchak I."/>
            <person name="Garcia-Fernandez J."/>
            <person name="Gibson-Brown J.J."/>
            <person name="Grigoriev I.V."/>
            <person name="Horton A.C."/>
            <person name="de Jong P.J."/>
            <person name="Jurka J."/>
            <person name="Kapitonov V.V."/>
            <person name="Kohara Y."/>
            <person name="Kuroki Y."/>
            <person name="Lindquist E."/>
            <person name="Lucas S."/>
            <person name="Osoegawa K."/>
            <person name="Pennacchio L.A."/>
            <person name="Salamov A.A."/>
            <person name="Satou Y."/>
            <person name="Sauka-Spengler T."/>
            <person name="Schmutz J."/>
            <person name="Shin-I T."/>
            <person name="Toyoda A."/>
            <person name="Bronner-Fraser M."/>
            <person name="Fujiyama A."/>
            <person name="Holland L.Z."/>
            <person name="Holland P.W.H."/>
            <person name="Satoh N."/>
            <person name="Rokhsar D.S."/>
        </authorList>
    </citation>
    <scope>NUCLEOTIDE SEQUENCE [LARGE SCALE GENOMIC DNA]</scope>
    <source>
        <strain evidence="1">S238N-H82</strain>
        <tissue evidence="1">Testes</tissue>
    </source>
</reference>
<feature type="non-terminal residue" evidence="1">
    <location>
        <position position="1"/>
    </location>
</feature>
<dbReference type="EMBL" id="GG666485">
    <property type="protein sequence ID" value="EEN64855.1"/>
    <property type="molecule type" value="Genomic_DNA"/>
</dbReference>
<gene>
    <name evidence="1" type="ORF">BRAFLDRAFT_89714</name>
</gene>
<name>C3Y4I1_BRAFL</name>
<evidence type="ECO:0000313" key="1">
    <source>
        <dbReference type="EMBL" id="EEN64855.1"/>
    </source>
</evidence>
<proteinExistence type="predicted"/>
<organism>
    <name type="scientific">Branchiostoma floridae</name>
    <name type="common">Florida lancelet</name>
    <name type="synonym">Amphioxus</name>
    <dbReference type="NCBI Taxonomy" id="7739"/>
    <lineage>
        <taxon>Eukaryota</taxon>
        <taxon>Metazoa</taxon>
        <taxon>Chordata</taxon>
        <taxon>Cephalochordata</taxon>
        <taxon>Leptocardii</taxon>
        <taxon>Amphioxiformes</taxon>
        <taxon>Branchiostomatidae</taxon>
        <taxon>Branchiostoma</taxon>
    </lineage>
</organism>
<accession>C3Y4I1</accession>
<protein>
    <submittedName>
        <fullName evidence="1">Uncharacterized protein</fullName>
    </submittedName>
</protein>
<sequence>LKSGVYPWYHGYISDPFTLEWSKPRLWPNSCAATMNRDSGKPKMESKDKHSVPHHSFDVGIRCKNSLPATLAGACPGLTIFVSSTRDTRRCLPGPYHLRELYPRHSPVPARALPSSSFVSSTRDTRRCLPGPYHLRELYPRHSPVPARALPSSSFVSSTRGTRRCLPGLYRLHRSCPFLVALKCPEWRGG</sequence>
<dbReference type="AlphaFoldDB" id="C3Y4I1"/>
<dbReference type="InParanoid" id="C3Y4I1"/>